<keyword evidence="14 23" id="KW-0460">Magnesium</keyword>
<dbReference type="CDD" id="cd14264">
    <property type="entry name" value="DAGK_IM"/>
    <property type="match status" value="1"/>
</dbReference>
<dbReference type="InterPro" id="IPR000829">
    <property type="entry name" value="DAGK"/>
</dbReference>
<evidence type="ECO:0000256" key="5">
    <source>
        <dbReference type="ARBA" id="ARBA00022475"/>
    </source>
</evidence>
<evidence type="ECO:0000256" key="2">
    <source>
        <dbReference type="ARBA" id="ARBA00005967"/>
    </source>
</evidence>
<feature type="binding site" evidence="21">
    <location>
        <position position="99"/>
    </location>
    <ligand>
        <name>substrate</name>
    </ligand>
</feature>
<evidence type="ECO:0000256" key="13">
    <source>
        <dbReference type="ARBA" id="ARBA00022840"/>
    </source>
</evidence>
<evidence type="ECO:0000256" key="1">
    <source>
        <dbReference type="ARBA" id="ARBA00004429"/>
    </source>
</evidence>
<keyword evidence="13 22" id="KW-0067">ATP-binding</keyword>
<evidence type="ECO:0000256" key="4">
    <source>
        <dbReference type="ARBA" id="ARBA00017575"/>
    </source>
</evidence>
<dbReference type="PANTHER" id="PTHR34299">
    <property type="entry name" value="DIACYLGLYCEROL KINASE"/>
    <property type="match status" value="1"/>
</dbReference>
<feature type="binding site" evidence="22">
    <location>
        <begin position="95"/>
        <end position="96"/>
    </location>
    <ligand>
        <name>ATP</name>
        <dbReference type="ChEBI" id="CHEBI:30616"/>
    </ligand>
</feature>
<keyword evidence="5" id="KW-1003">Cell membrane</keyword>
<evidence type="ECO:0000256" key="16">
    <source>
        <dbReference type="ARBA" id="ARBA00023098"/>
    </source>
</evidence>
<keyword evidence="18" id="KW-0594">Phospholipid biosynthesis</keyword>
<evidence type="ECO:0000256" key="22">
    <source>
        <dbReference type="PIRSR" id="PIRSR600829-3"/>
    </source>
</evidence>
<evidence type="ECO:0000256" key="14">
    <source>
        <dbReference type="ARBA" id="ARBA00022842"/>
    </source>
</evidence>
<evidence type="ECO:0000256" key="3">
    <source>
        <dbReference type="ARBA" id="ARBA00012133"/>
    </source>
</evidence>
<dbReference type="GO" id="GO:0005524">
    <property type="term" value="F:ATP binding"/>
    <property type="evidence" value="ECO:0007669"/>
    <property type="project" value="UniProtKB-KW"/>
</dbReference>
<dbReference type="GO" id="GO:0046872">
    <property type="term" value="F:metal ion binding"/>
    <property type="evidence" value="ECO:0007669"/>
    <property type="project" value="UniProtKB-KW"/>
</dbReference>
<keyword evidence="17 24" id="KW-0472">Membrane</keyword>
<dbReference type="AlphaFoldDB" id="A0A432YIU9"/>
<dbReference type="GO" id="GO:0005886">
    <property type="term" value="C:plasma membrane"/>
    <property type="evidence" value="ECO:0007669"/>
    <property type="project" value="UniProtKB-SubCell"/>
</dbReference>
<evidence type="ECO:0000256" key="19">
    <source>
        <dbReference type="ARBA" id="ARBA00023264"/>
    </source>
</evidence>
<evidence type="ECO:0000256" key="8">
    <source>
        <dbReference type="ARBA" id="ARBA00022679"/>
    </source>
</evidence>
<sequence length="124" mass="13680">MKANKTGFDRIIHATFNSMRGIAQVWKYEAAFRQEALLCAVLVPVAILVDATLTERLLLILTLFIVVITELLNSAVEAVVDRVGAEFHELSGRAKDIASAAVFFALVLMIVVWVAILFKPAFFS</sequence>
<dbReference type="RefSeq" id="WP_126758531.1">
    <property type="nucleotide sequence ID" value="NZ_PIPZ01000001.1"/>
</dbReference>
<dbReference type="InterPro" id="IPR033718">
    <property type="entry name" value="DAGK_prok"/>
</dbReference>
<comment type="similarity">
    <text evidence="2 24">Belongs to the bacterial diacylglycerol kinase family.</text>
</comment>
<comment type="catalytic activity">
    <reaction evidence="24">
        <text>a 1,2-diacyl-sn-glycerol + ATP = a 1,2-diacyl-sn-glycero-3-phosphate + ADP + H(+)</text>
        <dbReference type="Rhea" id="RHEA:10272"/>
        <dbReference type="ChEBI" id="CHEBI:15378"/>
        <dbReference type="ChEBI" id="CHEBI:17815"/>
        <dbReference type="ChEBI" id="CHEBI:30616"/>
        <dbReference type="ChEBI" id="CHEBI:58608"/>
        <dbReference type="ChEBI" id="CHEBI:456216"/>
        <dbReference type="EC" id="2.7.1.107"/>
    </reaction>
</comment>
<organism evidence="25 26">
    <name type="scientific">Pseudidiomarina marina</name>
    <dbReference type="NCBI Taxonomy" id="502366"/>
    <lineage>
        <taxon>Bacteria</taxon>
        <taxon>Pseudomonadati</taxon>
        <taxon>Pseudomonadota</taxon>
        <taxon>Gammaproteobacteria</taxon>
        <taxon>Alteromonadales</taxon>
        <taxon>Idiomarinaceae</taxon>
        <taxon>Pseudidiomarina</taxon>
    </lineage>
</organism>
<feature type="transmembrane region" description="Helical" evidence="24">
    <location>
        <begin position="97"/>
        <end position="118"/>
    </location>
</feature>
<evidence type="ECO:0000313" key="26">
    <source>
        <dbReference type="Proteomes" id="UP000288127"/>
    </source>
</evidence>
<evidence type="ECO:0000256" key="24">
    <source>
        <dbReference type="RuleBase" id="RU363065"/>
    </source>
</evidence>
<feature type="transmembrane region" description="Helical" evidence="24">
    <location>
        <begin position="59"/>
        <end position="76"/>
    </location>
</feature>
<keyword evidence="11 22" id="KW-0547">Nucleotide-binding</keyword>
<keyword evidence="6" id="KW-0444">Lipid biosynthesis</keyword>
<evidence type="ECO:0000256" key="20">
    <source>
        <dbReference type="PIRSR" id="PIRSR600829-1"/>
    </source>
</evidence>
<keyword evidence="9 24" id="KW-0812">Transmembrane</keyword>
<comment type="cofactor">
    <cofactor evidence="23">
        <name>Mg(2+)</name>
        <dbReference type="ChEBI" id="CHEBI:18420"/>
    </cofactor>
    <text evidence="23">Mn(2+), Zn(2+), Cd(2+) and Co(2+) support activity to lesser extents.</text>
</comment>
<feature type="binding site" evidence="23">
    <location>
        <position position="29"/>
    </location>
    <ligand>
        <name>a divalent metal cation</name>
        <dbReference type="ChEBI" id="CHEBI:60240"/>
    </ligand>
</feature>
<dbReference type="GO" id="GO:0004143">
    <property type="term" value="F:ATP-dependent diacylglycerol kinase activity"/>
    <property type="evidence" value="ECO:0007669"/>
    <property type="project" value="UniProtKB-EC"/>
</dbReference>
<feature type="transmembrane region" description="Helical" evidence="24">
    <location>
        <begin position="36"/>
        <end position="53"/>
    </location>
</feature>
<reference evidence="26" key="1">
    <citation type="journal article" date="2018" name="Front. Microbiol.">
        <title>Genome-Based Analysis Reveals the Taxonomy and Diversity of the Family Idiomarinaceae.</title>
        <authorList>
            <person name="Liu Y."/>
            <person name="Lai Q."/>
            <person name="Shao Z."/>
        </authorList>
    </citation>
    <scope>NUCLEOTIDE SEQUENCE [LARGE SCALE GENOMIC DNA]</scope>
    <source>
        <strain evidence="26">PIM1</strain>
    </source>
</reference>
<evidence type="ECO:0000256" key="18">
    <source>
        <dbReference type="ARBA" id="ARBA00023209"/>
    </source>
</evidence>
<keyword evidence="26" id="KW-1185">Reference proteome</keyword>
<evidence type="ECO:0000313" key="25">
    <source>
        <dbReference type="EMBL" id="RUO60893.1"/>
    </source>
</evidence>
<name>A0A432YIU9_9GAMM</name>
<evidence type="ECO:0000256" key="23">
    <source>
        <dbReference type="PIRSR" id="PIRSR600829-4"/>
    </source>
</evidence>
<protein>
    <recommendedName>
        <fullName evidence="4 24">Diacylglycerol kinase</fullName>
        <ecNumber evidence="3 24">2.7.1.107</ecNumber>
    </recommendedName>
</protein>
<feature type="binding site" evidence="22">
    <location>
        <begin position="86"/>
        <end position="88"/>
    </location>
    <ligand>
        <name>ATP</name>
        <dbReference type="ChEBI" id="CHEBI:30616"/>
    </ligand>
</feature>
<keyword evidence="19 24" id="KW-1208">Phospholipid metabolism</keyword>
<accession>A0A432YIU9</accession>
<feature type="binding site" evidence="21">
    <location>
        <begin position="31"/>
        <end position="35"/>
    </location>
    <ligand>
        <name>substrate</name>
    </ligand>
</feature>
<dbReference type="PROSITE" id="PS01069">
    <property type="entry name" value="DAGK_PROKAR"/>
    <property type="match status" value="1"/>
</dbReference>
<evidence type="ECO:0000256" key="15">
    <source>
        <dbReference type="ARBA" id="ARBA00022989"/>
    </source>
</evidence>
<dbReference type="EC" id="2.7.1.107" evidence="3 24"/>
<feature type="active site" description="Proton acceptor" evidence="20">
    <location>
        <position position="70"/>
    </location>
</feature>
<evidence type="ECO:0000256" key="6">
    <source>
        <dbReference type="ARBA" id="ARBA00022516"/>
    </source>
</evidence>
<keyword evidence="8 24" id="KW-0808">Transferase</keyword>
<keyword evidence="15 24" id="KW-1133">Transmembrane helix</keyword>
<feature type="binding site" evidence="21">
    <location>
        <position position="70"/>
    </location>
    <ligand>
        <name>substrate</name>
    </ligand>
</feature>
<keyword evidence="7 24" id="KW-0997">Cell inner membrane</keyword>
<feature type="binding site" evidence="22">
    <location>
        <position position="29"/>
    </location>
    <ligand>
        <name>ATP</name>
        <dbReference type="ChEBI" id="CHEBI:30616"/>
    </ligand>
</feature>
<dbReference type="Pfam" id="PF01219">
    <property type="entry name" value="DAGK_prokar"/>
    <property type="match status" value="1"/>
</dbReference>
<comment type="caution">
    <text evidence="25">The sequence shown here is derived from an EMBL/GenBank/DDBJ whole genome shotgun (WGS) entry which is preliminary data.</text>
</comment>
<evidence type="ECO:0000256" key="21">
    <source>
        <dbReference type="PIRSR" id="PIRSR600829-2"/>
    </source>
</evidence>
<feature type="binding site" evidence="23">
    <location>
        <position position="77"/>
    </location>
    <ligand>
        <name>a divalent metal cation</name>
        <dbReference type="ChEBI" id="CHEBI:60240"/>
    </ligand>
</feature>
<feature type="binding site" evidence="21">
    <location>
        <position position="56"/>
    </location>
    <ligand>
        <name>substrate</name>
    </ligand>
</feature>
<comment type="subcellular location">
    <subcellularLocation>
        <location evidence="1 24">Cell inner membrane</location>
        <topology evidence="1 24">Multi-pass membrane protein</topology>
    </subcellularLocation>
</comment>
<dbReference type="GO" id="GO:0006654">
    <property type="term" value="P:phosphatidic acid biosynthetic process"/>
    <property type="evidence" value="ECO:0007669"/>
    <property type="project" value="InterPro"/>
</dbReference>
<feature type="binding site" evidence="22">
    <location>
        <position position="77"/>
    </location>
    <ligand>
        <name>ATP</name>
        <dbReference type="ChEBI" id="CHEBI:30616"/>
    </ligand>
</feature>
<evidence type="ECO:0000256" key="11">
    <source>
        <dbReference type="ARBA" id="ARBA00022741"/>
    </source>
</evidence>
<keyword evidence="12 24" id="KW-0418">Kinase</keyword>
<evidence type="ECO:0000256" key="9">
    <source>
        <dbReference type="ARBA" id="ARBA00022692"/>
    </source>
</evidence>
<gene>
    <name evidence="25" type="ORF">CWI76_01030</name>
</gene>
<dbReference type="Gene3D" id="1.10.287.3610">
    <property type="match status" value="1"/>
</dbReference>
<dbReference type="Proteomes" id="UP000288127">
    <property type="component" value="Unassembled WGS sequence"/>
</dbReference>
<comment type="function">
    <text evidence="24">Catalyzes the ATP-dependent phosphorylation of sn-l,2-diacylglycerol (DAG) to phosphatidic acid. Involved in the recycling of diacylglycerol produced as a by-product during membrane-derived oligosaccharide (MDO) biosynthesis.</text>
</comment>
<evidence type="ECO:0000256" key="10">
    <source>
        <dbReference type="ARBA" id="ARBA00022723"/>
    </source>
</evidence>
<dbReference type="InterPro" id="IPR036945">
    <property type="entry name" value="DAGK_sf"/>
</dbReference>
<dbReference type="PANTHER" id="PTHR34299:SF1">
    <property type="entry name" value="DIACYLGLYCEROL KINASE"/>
    <property type="match status" value="1"/>
</dbReference>
<evidence type="ECO:0000256" key="7">
    <source>
        <dbReference type="ARBA" id="ARBA00022519"/>
    </source>
</evidence>
<dbReference type="OrthoDB" id="9796011at2"/>
<keyword evidence="10 23" id="KW-0479">Metal-binding</keyword>
<feature type="binding site" evidence="21">
    <location>
        <position position="10"/>
    </location>
    <ligand>
        <name>substrate</name>
    </ligand>
</feature>
<evidence type="ECO:0000256" key="12">
    <source>
        <dbReference type="ARBA" id="ARBA00022777"/>
    </source>
</evidence>
<proteinExistence type="inferred from homology"/>
<keyword evidence="16 24" id="KW-0443">Lipid metabolism</keyword>
<feature type="binding site" evidence="22">
    <location>
        <position position="10"/>
    </location>
    <ligand>
        <name>ATP</name>
        <dbReference type="ChEBI" id="CHEBI:30616"/>
    </ligand>
</feature>
<evidence type="ECO:0000256" key="17">
    <source>
        <dbReference type="ARBA" id="ARBA00023136"/>
    </source>
</evidence>
<dbReference type="EMBL" id="PIPZ01000001">
    <property type="protein sequence ID" value="RUO60893.1"/>
    <property type="molecule type" value="Genomic_DNA"/>
</dbReference>